<keyword evidence="5" id="KW-1185">Reference proteome</keyword>
<evidence type="ECO:0000256" key="1">
    <source>
        <dbReference type="ARBA" id="ARBA00023027"/>
    </source>
</evidence>
<accession>A0A8A3PN35</accession>
<dbReference type="Gene3D" id="3.40.50.1220">
    <property type="entry name" value="TPP-binding domain"/>
    <property type="match status" value="1"/>
</dbReference>
<dbReference type="AlphaFoldDB" id="A0A8A3PN35"/>
<dbReference type="SUPFAM" id="SSF52467">
    <property type="entry name" value="DHS-like NAD/FAD-binding domain"/>
    <property type="match status" value="1"/>
</dbReference>
<reference evidence="4" key="1">
    <citation type="submission" date="2020-10" db="EMBL/GenBank/DDBJ databases">
        <title>Genome Sequence of Monilinia vaccinii-corymbosi Sheds Light on Mummy Berry Disease Infection of Blueberry and Mating Type.</title>
        <authorList>
            <person name="Yow A.G."/>
            <person name="Zhang Y."/>
            <person name="Bansal K."/>
            <person name="Eacker S.M."/>
            <person name="Sullivan S."/>
            <person name="Liachko I."/>
            <person name="Cubeta M.A."/>
            <person name="Rollins J.A."/>
            <person name="Ashrafi H."/>
        </authorList>
    </citation>
    <scope>NUCLEOTIDE SEQUENCE</scope>
    <source>
        <strain evidence="4">RL-1</strain>
    </source>
</reference>
<dbReference type="OrthoDB" id="424302at2759"/>
<dbReference type="InterPro" id="IPR026590">
    <property type="entry name" value="Ssirtuin_cat_dom"/>
</dbReference>
<dbReference type="PROSITE" id="PS50305">
    <property type="entry name" value="SIRTUIN"/>
    <property type="match status" value="1"/>
</dbReference>
<evidence type="ECO:0000313" key="4">
    <source>
        <dbReference type="EMBL" id="QSZ36339.1"/>
    </source>
</evidence>
<feature type="domain" description="Deacetylase sirtuin-type" evidence="3">
    <location>
        <begin position="10"/>
        <end position="105"/>
    </location>
</feature>
<proteinExistence type="predicted"/>
<keyword evidence="1" id="KW-0520">NAD</keyword>
<protein>
    <recommendedName>
        <fullName evidence="3">Deacetylase sirtuin-type domain-containing protein</fullName>
    </recommendedName>
</protein>
<organism evidence="4 5">
    <name type="scientific">Monilinia vaccinii-corymbosi</name>
    <dbReference type="NCBI Taxonomy" id="61207"/>
    <lineage>
        <taxon>Eukaryota</taxon>
        <taxon>Fungi</taxon>
        <taxon>Dikarya</taxon>
        <taxon>Ascomycota</taxon>
        <taxon>Pezizomycotina</taxon>
        <taxon>Leotiomycetes</taxon>
        <taxon>Helotiales</taxon>
        <taxon>Sclerotiniaceae</taxon>
        <taxon>Monilinia</taxon>
    </lineage>
</organism>
<name>A0A8A3PN35_9HELO</name>
<evidence type="ECO:0000313" key="5">
    <source>
        <dbReference type="Proteomes" id="UP000672032"/>
    </source>
</evidence>
<dbReference type="EMBL" id="CP063410">
    <property type="protein sequence ID" value="QSZ36339.1"/>
    <property type="molecule type" value="Genomic_DNA"/>
</dbReference>
<evidence type="ECO:0000256" key="2">
    <source>
        <dbReference type="PROSITE-ProRule" id="PRU00236"/>
    </source>
</evidence>
<gene>
    <name evidence="4" type="ORF">DSL72_007465</name>
</gene>
<comment type="caution">
    <text evidence="2">Lacks conserved residue(s) required for the propagation of feature annotation.</text>
</comment>
<dbReference type="Proteomes" id="UP000672032">
    <property type="component" value="Chromosome 6"/>
</dbReference>
<evidence type="ECO:0000259" key="3">
    <source>
        <dbReference type="PROSITE" id="PS50305"/>
    </source>
</evidence>
<dbReference type="InterPro" id="IPR029035">
    <property type="entry name" value="DHS-like_NAD/FAD-binding_dom"/>
</dbReference>
<sequence>MSIDPTICFNHRPSYDIYSWKKVLSSSPIVLALCGAGLGASSGLDTFRGPGGMWQDYLVELLATLGAFSLAAGPNKGHFALAELARKTRKRGEEGFLCLTQNVDE</sequence>